<feature type="domain" description="C2" evidence="1">
    <location>
        <begin position="1008"/>
        <end position="1133"/>
    </location>
</feature>
<feature type="domain" description="C2" evidence="1">
    <location>
        <begin position="136"/>
        <end position="259"/>
    </location>
</feature>
<dbReference type="PANTHER" id="PTHR46980:SF2">
    <property type="entry name" value="TRICALBIN-1-RELATED"/>
    <property type="match status" value="1"/>
</dbReference>
<dbReference type="EMBL" id="CAJVQA010004609">
    <property type="protein sequence ID" value="CAG8602360.1"/>
    <property type="molecule type" value="Genomic_DNA"/>
</dbReference>
<evidence type="ECO:0000259" key="1">
    <source>
        <dbReference type="PROSITE" id="PS50004"/>
    </source>
</evidence>
<dbReference type="PANTHER" id="PTHR46980">
    <property type="entry name" value="TRICALBIN-1-RELATED"/>
    <property type="match status" value="1"/>
</dbReference>
<dbReference type="Gene3D" id="2.60.40.150">
    <property type="entry name" value="C2 domain"/>
    <property type="match status" value="3"/>
</dbReference>
<dbReference type="InterPro" id="IPR052455">
    <property type="entry name" value="Tricalbin_domain"/>
</dbReference>
<dbReference type="PROSITE" id="PS50231">
    <property type="entry name" value="RICIN_B_LECTIN"/>
    <property type="match status" value="1"/>
</dbReference>
<reference evidence="2" key="1">
    <citation type="submission" date="2021-06" db="EMBL/GenBank/DDBJ databases">
        <authorList>
            <person name="Kallberg Y."/>
            <person name="Tangrot J."/>
            <person name="Rosling A."/>
        </authorList>
    </citation>
    <scope>NUCLEOTIDE SEQUENCE</scope>
    <source>
        <strain evidence="2">FL966</strain>
    </source>
</reference>
<dbReference type="OrthoDB" id="9895617at2759"/>
<evidence type="ECO:0000313" key="2">
    <source>
        <dbReference type="EMBL" id="CAG8602360.1"/>
    </source>
</evidence>
<protein>
    <submittedName>
        <fullName evidence="2">5885_t:CDS:1</fullName>
    </submittedName>
</protein>
<dbReference type="PROSITE" id="PS50004">
    <property type="entry name" value="C2"/>
    <property type="match status" value="3"/>
</dbReference>
<name>A0A9N9CJD1_9GLOM</name>
<accession>A0A9N9CJD1</accession>
<dbReference type="Gene3D" id="2.80.10.50">
    <property type="match status" value="1"/>
</dbReference>
<dbReference type="InterPro" id="IPR035992">
    <property type="entry name" value="Ricin_B-like_lectins"/>
</dbReference>
<dbReference type="Proteomes" id="UP000789759">
    <property type="component" value="Unassembled WGS sequence"/>
</dbReference>
<dbReference type="InterPro" id="IPR035892">
    <property type="entry name" value="C2_domain_sf"/>
</dbReference>
<dbReference type="Pfam" id="PF00168">
    <property type="entry name" value="C2"/>
    <property type="match status" value="3"/>
</dbReference>
<comment type="caution">
    <text evidence="2">The sequence shown here is derived from an EMBL/GenBank/DDBJ whole genome shotgun (WGS) entry which is preliminary data.</text>
</comment>
<keyword evidence="3" id="KW-1185">Reference proteome</keyword>
<dbReference type="SUPFAM" id="SSF49562">
    <property type="entry name" value="C2 domain (Calcium/lipid-binding domain, CaLB)"/>
    <property type="match status" value="3"/>
</dbReference>
<sequence length="1459" mass="170231">MTSQFPKGDFYIKSAASPSISITSIKNLVVDVKDGTKAIVAHQKSEDDGYQLWYYKNGCIINKLSASCLEAESVCAGSRLHLKSHIQTNNQRWIISNDGHIALLNKPRFVIEVKGAVVKDGSYVVLTDTESKTYKSGLSSQFIVLPKKSSAAIGVIRLELINAKDLKGADSYFAGGKSDPYVRVFHADNNKDIIAQTKVIDNDLNPVWNEIHYLPVKHIGEKFILEVMDFNTFIKDKLIGKCDLEITRELVREVSDDVYEGTPNGIDVRVDLSIQGQIYYKAKFFSLEPLPKPTHDFITNLQEKPFDRSTFYVLITLQASNGGFPPSVALANLFGYDSQGSLLKLYKNQCREKRILKTNPTVKSTSMILWFLRFLLKDYRSEWRGVYERAEQFISNEIKDSEIEKAVVDTGRKAVRERFDIKIDHDPKTKRITRETVSNLHIKRILKCQQNNGAYHVTDDLAKTLGYENLDELCVAFTEYINSHFKSQKISQVSLQTWMTMLMLYFYRYVAIDQKSEWFPTYEKSYVWTWAQLKGNESLEQECVQIIKSFIREYHDVKDDVLEMDSIFEEEIAEMLASFKHPQKDRKIGITRIEIIRAKNLKLTDSWLSGGSADPYVRITNIATNLVYGDSRVIYNNFNPVWEQVLYIPVYDVHEKFYLQVFNYNAFFEDTLLGSYIFDLKSIIKELPNGSLEGKQLKLDANLTYKGINRGQISFVADFFSLPESDDSDVINPTTISIRHLYLLVTYQSQYGYFELTCSLARLFNYPSKEELSKATFDFVRKDSVVRSLDNQIWGTVLVTSFLKVLLWRERREWMNIYIRAERWLSENVTDVEVEERLYNYSNKFVIQRFKVTQWIDENQQRSLGVLVISKKSIITRRHVDIRVVRRFIAYQNEFGFFELTIQLTEALGFSSVEEAKKYIEPHFSSYSPRTDQFEINVWSTAILIWFIRYVLVDFRSEWADVYQKTYNWLCQHVKNDEVREELLETARTFVIKRFEVDNDAISEDESFKDSIEASKKYRDCEVVGIIRICVKSAKNLQISSDSWFTVSDPDPYVSIMDSAGIEIDRTRVDHGTINPKWEEVHFVSVHGLGEKISFKIFDGNLFVSDKPIGTYVLDTNTLMKNEDHSKPISDWFPLQFGKKPVEGHLNLEIQFIPTKFTEGVNFVFTLKSIRLHHVYILISWRKANGFFEFSDTLARFFNYKSVKELKESFCKQIFSDKELSKYNLSILSTALSIMYFKVLCWKHYNEWKQVISNSEMRLSKEIDDIEAEVRLYDLCKNFIIERFKVKNLEKEQLEIILPVKQAIITRKNMNVRYIRALTGHQDDDGCVVLNKKVADYYGFKSVDEFLQHLRKYFKTECVTKLHHNIWVTACTVWYLRLVAVDHRQEWITNYEKLSKWLTKQCNEDTAFEYEVMECAKKFIVSRYEVENEAIEADKSFIAAIKTRDIAMKEENERGRQKK</sequence>
<gene>
    <name evidence="2" type="ORF">CPELLU_LOCUS7055</name>
</gene>
<dbReference type="InterPro" id="IPR000008">
    <property type="entry name" value="C2_dom"/>
</dbReference>
<dbReference type="SUPFAM" id="SSF50370">
    <property type="entry name" value="Ricin B-like lectins"/>
    <property type="match status" value="1"/>
</dbReference>
<feature type="domain" description="C2" evidence="1">
    <location>
        <begin position="571"/>
        <end position="694"/>
    </location>
</feature>
<organism evidence="2 3">
    <name type="scientific">Cetraspora pellucida</name>
    <dbReference type="NCBI Taxonomy" id="1433469"/>
    <lineage>
        <taxon>Eukaryota</taxon>
        <taxon>Fungi</taxon>
        <taxon>Fungi incertae sedis</taxon>
        <taxon>Mucoromycota</taxon>
        <taxon>Glomeromycotina</taxon>
        <taxon>Glomeromycetes</taxon>
        <taxon>Diversisporales</taxon>
        <taxon>Gigasporaceae</taxon>
        <taxon>Cetraspora</taxon>
    </lineage>
</organism>
<proteinExistence type="predicted"/>
<feature type="non-terminal residue" evidence="2">
    <location>
        <position position="1459"/>
    </location>
</feature>
<evidence type="ECO:0000313" key="3">
    <source>
        <dbReference type="Proteomes" id="UP000789759"/>
    </source>
</evidence>
<dbReference type="SMART" id="SM00239">
    <property type="entry name" value="C2"/>
    <property type="match status" value="3"/>
</dbReference>